<gene>
    <name evidence="1" type="ORF">GCM10007989_07650</name>
</gene>
<dbReference type="Pfam" id="PF15943">
    <property type="entry name" value="YdaS_toxin"/>
    <property type="match status" value="1"/>
</dbReference>
<name>A0A918VQD4_9HYPH</name>
<organism evidence="1 2">
    <name type="scientific">Devosia pacifica</name>
    <dbReference type="NCBI Taxonomy" id="1335967"/>
    <lineage>
        <taxon>Bacteria</taxon>
        <taxon>Pseudomonadati</taxon>
        <taxon>Pseudomonadota</taxon>
        <taxon>Alphaproteobacteria</taxon>
        <taxon>Hyphomicrobiales</taxon>
        <taxon>Devosiaceae</taxon>
        <taxon>Devosia</taxon>
    </lineage>
</organism>
<sequence>MEHVRDLLTAAVRRAGSEEKLGKALGYSQHAIWRARRIGRVSPEMAGKLHEWSNGFISRHDLRPDVFGKPEEAA</sequence>
<evidence type="ECO:0000313" key="2">
    <source>
        <dbReference type="Proteomes" id="UP000646579"/>
    </source>
</evidence>
<reference evidence="1" key="2">
    <citation type="submission" date="2020-09" db="EMBL/GenBank/DDBJ databases">
        <authorList>
            <person name="Sun Q."/>
            <person name="Kim S."/>
        </authorList>
    </citation>
    <scope>NUCLEOTIDE SEQUENCE</scope>
    <source>
        <strain evidence="1">KCTC 32437</strain>
    </source>
</reference>
<dbReference type="InterPro" id="IPR010982">
    <property type="entry name" value="Lambda_DNA-bd_dom_sf"/>
</dbReference>
<evidence type="ECO:0008006" key="3">
    <source>
        <dbReference type="Google" id="ProtNLM"/>
    </source>
</evidence>
<evidence type="ECO:0000313" key="1">
    <source>
        <dbReference type="EMBL" id="GHA15352.1"/>
    </source>
</evidence>
<dbReference type="RefSeq" id="WP_189423582.1">
    <property type="nucleotide sequence ID" value="NZ_BMZE01000001.1"/>
</dbReference>
<protein>
    <recommendedName>
        <fullName evidence="3">YdaS antitoxin of YdaST toxin-antitoxin system</fullName>
    </recommendedName>
</protein>
<dbReference type="Gene3D" id="1.10.260.40">
    <property type="entry name" value="lambda repressor-like DNA-binding domains"/>
    <property type="match status" value="1"/>
</dbReference>
<dbReference type="InterPro" id="IPR031856">
    <property type="entry name" value="YdaS_toxin-like"/>
</dbReference>
<proteinExistence type="predicted"/>
<comment type="caution">
    <text evidence="1">The sequence shown here is derived from an EMBL/GenBank/DDBJ whole genome shotgun (WGS) entry which is preliminary data.</text>
</comment>
<dbReference type="Proteomes" id="UP000646579">
    <property type="component" value="Unassembled WGS sequence"/>
</dbReference>
<dbReference type="GO" id="GO:0003677">
    <property type="term" value="F:DNA binding"/>
    <property type="evidence" value="ECO:0007669"/>
    <property type="project" value="InterPro"/>
</dbReference>
<accession>A0A918VQD4</accession>
<keyword evidence="2" id="KW-1185">Reference proteome</keyword>
<dbReference type="AlphaFoldDB" id="A0A918VQD4"/>
<reference evidence="1" key="1">
    <citation type="journal article" date="2014" name="Int. J. Syst. Evol. Microbiol.">
        <title>Complete genome sequence of Corynebacterium casei LMG S-19264T (=DSM 44701T), isolated from a smear-ripened cheese.</title>
        <authorList>
            <consortium name="US DOE Joint Genome Institute (JGI-PGF)"/>
            <person name="Walter F."/>
            <person name="Albersmeier A."/>
            <person name="Kalinowski J."/>
            <person name="Ruckert C."/>
        </authorList>
    </citation>
    <scope>NUCLEOTIDE SEQUENCE</scope>
    <source>
        <strain evidence="1">KCTC 32437</strain>
    </source>
</reference>
<dbReference type="EMBL" id="BMZE01000001">
    <property type="protein sequence ID" value="GHA15352.1"/>
    <property type="molecule type" value="Genomic_DNA"/>
</dbReference>